<dbReference type="EMBL" id="NCWY01000011">
    <property type="protein sequence ID" value="PAK94915.1"/>
    <property type="molecule type" value="Genomic_DNA"/>
</dbReference>
<dbReference type="PANTHER" id="PTHR33361:SF2">
    <property type="entry name" value="DUF885 DOMAIN-CONTAINING PROTEIN"/>
    <property type="match status" value="1"/>
</dbReference>
<dbReference type="EMBL" id="CP065682">
    <property type="protein sequence ID" value="QPS33189.1"/>
    <property type="molecule type" value="Genomic_DNA"/>
</dbReference>
<sequence>MKKGRAQVGAPDVGGDTSATAAGTALAEIIDAEWAWREAEFGSLSHKAAIVDFLPDVGLEAQERRQATWEATLARLDGIDAATLSASERIDFQVYREQLVTLIAAQRHRMWERPVTADSAFWRGLAFDAYRLVLEDEAAAEAYLRMLRDIPRYFSQQIENMRAGVTRGFGPARICMSGREEPVRAIAEANEVTEVAFFGPFRRLPTVMPAEVRDRLRAEALTVLTEEVIPAYRRLLTFLTGEYLPQLPDSIAAVDQPGGMDFYRSQIREYATIDLSPREIFDLGQSEVRKIRAEMEEIAAEVGFAGDLPGLFAYMRSDPQFYATTPRQLLAEATYTCKAFDRVVHEYFGRLPQQRFAVMETPKELAAFDTFGRGAPDRYLVNTYNLPARPLYSLPALTLHESAPGHSFQLSLAEELEVKDFRKRYISAFGEGWGLYCERLGDEMGMYETPFERLGMLSFQMWRAVRLVVDPGMHALGWSREKAQDFLRENTAIAEHEIGTEIDRYISWPGQATAYYLGQLTIEKLRAEVEEALGESFSIRDFHDCVLGMGSVPLSVLETEVREWIAGQGR</sequence>
<evidence type="ECO:0000313" key="1">
    <source>
        <dbReference type="EMBL" id="PAK94915.1"/>
    </source>
</evidence>
<dbReference type="Pfam" id="PF05960">
    <property type="entry name" value="DUF885"/>
    <property type="match status" value="1"/>
</dbReference>
<reference evidence="1 3" key="1">
    <citation type="submission" date="2017-04" db="EMBL/GenBank/DDBJ databases">
        <title>Kefir bacterial isolates.</title>
        <authorList>
            <person name="Kim Y."/>
            <person name="Blasche S."/>
            <person name="Patil K.R."/>
        </authorList>
    </citation>
    <scope>NUCLEOTIDE SEQUENCE [LARGE SCALE GENOMIC DNA]</scope>
    <source>
        <strain evidence="1 3">OG2</strain>
    </source>
</reference>
<reference evidence="2 4" key="2">
    <citation type="submission" date="2020-12" db="EMBL/GenBank/DDBJ databases">
        <title>FDA dAtabase for Regulatory Grade micrObial Sequences (FDA-ARGOS): Supporting development and validation of Infectious Disease Dx tests.</title>
        <authorList>
            <person name="Sproer C."/>
            <person name="Gronow S."/>
            <person name="Severitt S."/>
            <person name="Schroder I."/>
            <person name="Tallon L."/>
            <person name="Sadzewicz L."/>
            <person name="Zhao X."/>
            <person name="Boylan J."/>
            <person name="Ott S."/>
            <person name="Bowen H."/>
            <person name="Vavikolanu K."/>
            <person name="Mehta A."/>
            <person name="Aluvathingal J."/>
            <person name="Nadendla S."/>
            <person name="Lowell S."/>
            <person name="Myers T."/>
            <person name="Yan Y."/>
            <person name="Sichtig H."/>
        </authorList>
    </citation>
    <scope>NUCLEOTIDE SEQUENCE [LARGE SCALE GENOMIC DNA]</scope>
    <source>
        <strain evidence="2 4">FDAARGOS_902</strain>
    </source>
</reference>
<protein>
    <submittedName>
        <fullName evidence="2">DUF885 domain-containing protein</fullName>
    </submittedName>
</protein>
<organism evidence="1 3">
    <name type="scientific">Brevibacterium casei</name>
    <dbReference type="NCBI Taxonomy" id="33889"/>
    <lineage>
        <taxon>Bacteria</taxon>
        <taxon>Bacillati</taxon>
        <taxon>Actinomycetota</taxon>
        <taxon>Actinomycetes</taxon>
        <taxon>Micrococcales</taxon>
        <taxon>Brevibacteriaceae</taxon>
        <taxon>Brevibacterium</taxon>
    </lineage>
</organism>
<dbReference type="GeneID" id="99773281"/>
<evidence type="ECO:0000313" key="4">
    <source>
        <dbReference type="Proteomes" id="UP000594979"/>
    </source>
</evidence>
<dbReference type="Proteomes" id="UP000594979">
    <property type="component" value="Chromosome"/>
</dbReference>
<dbReference type="PANTHER" id="PTHR33361">
    <property type="entry name" value="GLR0591 PROTEIN"/>
    <property type="match status" value="1"/>
</dbReference>
<gene>
    <name evidence="1" type="ORF">B8X04_12990</name>
    <name evidence="2" type="ORF">I6G59_14730</name>
</gene>
<name>A0A269ZAY7_9MICO</name>
<dbReference type="KEGG" id="bcau:I6G59_14730"/>
<dbReference type="RefSeq" id="WP_095376517.1">
    <property type="nucleotide sequence ID" value="NZ_CP065629.1"/>
</dbReference>
<accession>A0A269ZAY7</accession>
<evidence type="ECO:0000313" key="3">
    <source>
        <dbReference type="Proteomes" id="UP000216867"/>
    </source>
</evidence>
<dbReference type="Proteomes" id="UP000216867">
    <property type="component" value="Unassembled WGS sequence"/>
</dbReference>
<dbReference type="InterPro" id="IPR010281">
    <property type="entry name" value="DUF885"/>
</dbReference>
<proteinExistence type="predicted"/>
<evidence type="ECO:0000313" key="2">
    <source>
        <dbReference type="EMBL" id="QPS33189.1"/>
    </source>
</evidence>
<dbReference type="AlphaFoldDB" id="A0A269ZAY7"/>